<feature type="region of interest" description="Disordered" evidence="1">
    <location>
        <begin position="1"/>
        <end position="25"/>
    </location>
</feature>
<evidence type="ECO:0000313" key="2">
    <source>
        <dbReference type="EMBL" id="EKC98041.1"/>
    </source>
</evidence>
<comment type="caution">
    <text evidence="2">The sequence shown here is derived from an EMBL/GenBank/DDBJ whole genome shotgun (WGS) entry which is preliminary data.</text>
</comment>
<dbReference type="EMBL" id="AMBO01000398">
    <property type="protein sequence ID" value="EKC98041.1"/>
    <property type="molecule type" value="Genomic_DNA"/>
</dbReference>
<reference evidence="2 3" key="1">
    <citation type="journal article" date="2012" name="Eukaryot. Cell">
        <title>Genome sequence of the Trichosporon asahii environmental strain CBS 8904.</title>
        <authorList>
            <person name="Yang R.Y."/>
            <person name="Li H.T."/>
            <person name="Zhu H."/>
            <person name="Zhou G.P."/>
            <person name="Wang M."/>
            <person name="Wang L."/>
        </authorList>
    </citation>
    <scope>NUCLEOTIDE SEQUENCE [LARGE SCALE GENOMIC DNA]</scope>
    <source>
        <strain evidence="2 3">CBS 8904</strain>
    </source>
</reference>
<name>K1VG51_TRIAC</name>
<dbReference type="AlphaFoldDB" id="K1VG51"/>
<organism evidence="2 3">
    <name type="scientific">Trichosporon asahii var. asahii (strain CBS 8904)</name>
    <name type="common">Yeast</name>
    <dbReference type="NCBI Taxonomy" id="1220162"/>
    <lineage>
        <taxon>Eukaryota</taxon>
        <taxon>Fungi</taxon>
        <taxon>Dikarya</taxon>
        <taxon>Basidiomycota</taxon>
        <taxon>Agaricomycotina</taxon>
        <taxon>Tremellomycetes</taxon>
        <taxon>Trichosporonales</taxon>
        <taxon>Trichosporonaceae</taxon>
        <taxon>Trichosporon</taxon>
    </lineage>
</organism>
<dbReference type="InParanoid" id="K1VG51"/>
<keyword evidence="3" id="KW-1185">Reference proteome</keyword>
<protein>
    <submittedName>
        <fullName evidence="2">Uncharacterized protein</fullName>
    </submittedName>
</protein>
<dbReference type="Proteomes" id="UP000006757">
    <property type="component" value="Unassembled WGS sequence"/>
</dbReference>
<gene>
    <name evidence="2" type="ORF">A1Q2_07587</name>
</gene>
<evidence type="ECO:0000313" key="3">
    <source>
        <dbReference type="Proteomes" id="UP000006757"/>
    </source>
</evidence>
<evidence type="ECO:0000256" key="1">
    <source>
        <dbReference type="SAM" id="MobiDB-lite"/>
    </source>
</evidence>
<dbReference type="HOGENOM" id="CLU_1157093_0_0_1"/>
<sequence>MTSDEKEPEAPPSSAQQTPVRPRTRRAFSFPVKNALDLIVRPVYDQSTPIIGDKNSPFGLPSNLEEQREAWRTLVPCHNNPRDLNDEIFTVKKISDHAGKKARLAPPRSNRLQIHTSARFFSEMAAKCLALILIVQHGEGSAKQGELDYNWALCREVFGDPFTQYYRNFVDGLRPRINDRRDQWTVHTVSMEAMKAWITTQGPCPVGCQVLPRQPASSKAASSSRHKTAPRAASFSTVTK</sequence>
<accession>K1VG51</accession>
<proteinExistence type="predicted"/>
<feature type="region of interest" description="Disordered" evidence="1">
    <location>
        <begin position="215"/>
        <end position="240"/>
    </location>
</feature>